<protein>
    <submittedName>
        <fullName evidence="1">Uncharacterized protein</fullName>
    </submittedName>
</protein>
<organism evidence="1 2">
    <name type="scientific">Ditylenchus destructor</name>
    <dbReference type="NCBI Taxonomy" id="166010"/>
    <lineage>
        <taxon>Eukaryota</taxon>
        <taxon>Metazoa</taxon>
        <taxon>Ecdysozoa</taxon>
        <taxon>Nematoda</taxon>
        <taxon>Chromadorea</taxon>
        <taxon>Rhabditida</taxon>
        <taxon>Tylenchina</taxon>
        <taxon>Tylenchomorpha</taxon>
        <taxon>Sphaerularioidea</taxon>
        <taxon>Anguinidae</taxon>
        <taxon>Anguininae</taxon>
        <taxon>Ditylenchus</taxon>
    </lineage>
</organism>
<reference evidence="1" key="1">
    <citation type="submission" date="2022-01" db="EMBL/GenBank/DDBJ databases">
        <title>Genome Sequence Resource for Two Populations of Ditylenchus destructor, the Migratory Endoparasitic Phytonematode.</title>
        <authorList>
            <person name="Zhang H."/>
            <person name="Lin R."/>
            <person name="Xie B."/>
        </authorList>
    </citation>
    <scope>NUCLEOTIDE SEQUENCE</scope>
    <source>
        <strain evidence="1">BazhouSP</strain>
    </source>
</reference>
<comment type="caution">
    <text evidence="1">The sequence shown here is derived from an EMBL/GenBank/DDBJ whole genome shotgun (WGS) entry which is preliminary data.</text>
</comment>
<gene>
    <name evidence="1" type="ORF">DdX_16027</name>
</gene>
<accession>A0AAD4MNM2</accession>
<keyword evidence="2" id="KW-1185">Reference proteome</keyword>
<dbReference type="EMBL" id="JAKKPZ010000116">
    <property type="protein sequence ID" value="KAI1701552.1"/>
    <property type="molecule type" value="Genomic_DNA"/>
</dbReference>
<evidence type="ECO:0000313" key="1">
    <source>
        <dbReference type="EMBL" id="KAI1701552.1"/>
    </source>
</evidence>
<dbReference type="AlphaFoldDB" id="A0AAD4MNM2"/>
<proteinExistence type="predicted"/>
<evidence type="ECO:0000313" key="2">
    <source>
        <dbReference type="Proteomes" id="UP001201812"/>
    </source>
</evidence>
<dbReference type="Proteomes" id="UP001201812">
    <property type="component" value="Unassembled WGS sequence"/>
</dbReference>
<name>A0AAD4MNM2_9BILA</name>
<sequence length="74" mass="8546">MEAKTLGYKSAFSSAVSPNAFKIVFAQCKESLTEFRETNKTTNEKLELKKGLPVEYKAVYLYKFDSYTLERYSI</sequence>